<feature type="transmembrane region" description="Helical" evidence="1">
    <location>
        <begin position="6"/>
        <end position="26"/>
    </location>
</feature>
<gene>
    <name evidence="2" type="ORF">Tci_676357</name>
</gene>
<dbReference type="AlphaFoldDB" id="A0A699KP19"/>
<name>A0A699KP19_TANCI</name>
<dbReference type="Gene3D" id="2.40.70.10">
    <property type="entry name" value="Acid Proteases"/>
    <property type="match status" value="1"/>
</dbReference>
<keyword evidence="1" id="KW-1133">Transmembrane helix</keyword>
<organism evidence="2">
    <name type="scientific">Tanacetum cinerariifolium</name>
    <name type="common">Dalmatian daisy</name>
    <name type="synonym">Chrysanthemum cinerariifolium</name>
    <dbReference type="NCBI Taxonomy" id="118510"/>
    <lineage>
        <taxon>Eukaryota</taxon>
        <taxon>Viridiplantae</taxon>
        <taxon>Streptophyta</taxon>
        <taxon>Embryophyta</taxon>
        <taxon>Tracheophyta</taxon>
        <taxon>Spermatophyta</taxon>
        <taxon>Magnoliopsida</taxon>
        <taxon>eudicotyledons</taxon>
        <taxon>Gunneridae</taxon>
        <taxon>Pentapetalae</taxon>
        <taxon>asterids</taxon>
        <taxon>campanulids</taxon>
        <taxon>Asterales</taxon>
        <taxon>Asteraceae</taxon>
        <taxon>Asteroideae</taxon>
        <taxon>Anthemideae</taxon>
        <taxon>Anthemidinae</taxon>
        <taxon>Tanacetum</taxon>
    </lineage>
</organism>
<keyword evidence="2" id="KW-0548">Nucleotidyltransferase</keyword>
<reference evidence="2" key="1">
    <citation type="journal article" date="2019" name="Sci. Rep.">
        <title>Draft genome of Tanacetum cinerariifolium, the natural source of mosquito coil.</title>
        <authorList>
            <person name="Yamashiro T."/>
            <person name="Shiraishi A."/>
            <person name="Satake H."/>
            <person name="Nakayama K."/>
        </authorList>
    </citation>
    <scope>NUCLEOTIDE SEQUENCE</scope>
</reference>
<dbReference type="GO" id="GO:0003964">
    <property type="term" value="F:RNA-directed DNA polymerase activity"/>
    <property type="evidence" value="ECO:0007669"/>
    <property type="project" value="UniProtKB-KW"/>
</dbReference>
<dbReference type="InterPro" id="IPR021109">
    <property type="entry name" value="Peptidase_aspartic_dom_sf"/>
</dbReference>
<dbReference type="EMBL" id="BKCJ010539942">
    <property type="protein sequence ID" value="GFB04386.1"/>
    <property type="molecule type" value="Genomic_DNA"/>
</dbReference>
<accession>A0A699KP19</accession>
<evidence type="ECO:0000313" key="2">
    <source>
        <dbReference type="EMBL" id="GFB04386.1"/>
    </source>
</evidence>
<keyword evidence="1" id="KW-0472">Membrane</keyword>
<comment type="caution">
    <text evidence="2">The sequence shown here is derived from an EMBL/GenBank/DDBJ whole genome shotgun (WGS) entry which is preliminary data.</text>
</comment>
<proteinExistence type="predicted"/>
<evidence type="ECO:0000256" key="1">
    <source>
        <dbReference type="SAM" id="Phobius"/>
    </source>
</evidence>
<sequence>NKLKQSLITVKLVVVLILTMIVQPPLAKPRMYMLWKPIKVGILTNLKTNITSLKNSNLELKNMFGQFRKMNTALSSGSGTLPSNTITNPKEDLKDITTRIGNAYQGPTIPTTSSLYKVVERETEVTKDTPIVAPIAEPGVAPISAPKPNQKPSIPYLFADALILMPKFGPTIKILLTNKDKLFELARTPLNEHYSAVLLKKLPEKLGDPGKFLIPCDFLGMDEFLALADLGVSINLMPLSVWNKLSLPEFTPTLITLKLADRSISRPIDVAEDVFVKVGTFYSLADFVVVDFDADRRVPLILKKSFLKTGRTLIDVYIGELTIRVNNEAVTFNLDQTSRYSANYNDMTANRIDVIDMACEEYS</sequence>
<protein>
    <submittedName>
        <fullName evidence="2">Reverse transcriptase domain-containing protein</fullName>
    </submittedName>
</protein>
<keyword evidence="2" id="KW-0695">RNA-directed DNA polymerase</keyword>
<keyword evidence="1" id="KW-0812">Transmembrane</keyword>
<feature type="non-terminal residue" evidence="2">
    <location>
        <position position="1"/>
    </location>
</feature>
<dbReference type="PANTHER" id="PTHR33067:SF9">
    <property type="entry name" value="RNA-DIRECTED DNA POLYMERASE"/>
    <property type="match status" value="1"/>
</dbReference>
<dbReference type="PANTHER" id="PTHR33067">
    <property type="entry name" value="RNA-DIRECTED DNA POLYMERASE-RELATED"/>
    <property type="match status" value="1"/>
</dbReference>
<dbReference type="CDD" id="cd00303">
    <property type="entry name" value="retropepsin_like"/>
    <property type="match status" value="1"/>
</dbReference>
<keyword evidence="2" id="KW-0808">Transferase</keyword>